<dbReference type="EMBL" id="CP035758">
    <property type="protein sequence ID" value="QBD81663.1"/>
    <property type="molecule type" value="Genomic_DNA"/>
</dbReference>
<evidence type="ECO:0000256" key="3">
    <source>
        <dbReference type="PROSITE-ProRule" id="PRU00221"/>
    </source>
</evidence>
<protein>
    <submittedName>
        <fullName evidence="6">WD40 repeat domain-containing protein</fullName>
    </submittedName>
</protein>
<dbReference type="OrthoDB" id="147880at2"/>
<dbReference type="InterPro" id="IPR050349">
    <property type="entry name" value="WD_LIS1/nudF_dynein_reg"/>
</dbReference>
<dbReference type="InterPro" id="IPR015943">
    <property type="entry name" value="WD40/YVTN_repeat-like_dom_sf"/>
</dbReference>
<dbReference type="InterPro" id="IPR020472">
    <property type="entry name" value="WD40_PAC1"/>
</dbReference>
<evidence type="ECO:0000256" key="4">
    <source>
        <dbReference type="SAM" id="MobiDB-lite"/>
    </source>
</evidence>
<dbReference type="Proteomes" id="UP000290365">
    <property type="component" value="Chromosome"/>
</dbReference>
<feature type="repeat" description="WD" evidence="3">
    <location>
        <begin position="285"/>
        <end position="315"/>
    </location>
</feature>
<dbReference type="KEGG" id="kbs:EPA93_39115"/>
<dbReference type="Gene3D" id="2.130.10.10">
    <property type="entry name" value="YVTN repeat-like/Quinoprotein amine dehydrogenase"/>
    <property type="match status" value="2"/>
</dbReference>
<organism evidence="6 7">
    <name type="scientific">Ktedonosporobacter rubrisoli</name>
    <dbReference type="NCBI Taxonomy" id="2509675"/>
    <lineage>
        <taxon>Bacteria</taxon>
        <taxon>Bacillati</taxon>
        <taxon>Chloroflexota</taxon>
        <taxon>Ktedonobacteria</taxon>
        <taxon>Ktedonobacterales</taxon>
        <taxon>Ktedonosporobacteraceae</taxon>
        <taxon>Ktedonosporobacter</taxon>
    </lineage>
</organism>
<dbReference type="SMART" id="SM00320">
    <property type="entry name" value="WD40"/>
    <property type="match status" value="7"/>
</dbReference>
<dbReference type="PROSITE" id="PS00678">
    <property type="entry name" value="WD_REPEATS_1"/>
    <property type="match status" value="1"/>
</dbReference>
<feature type="compositionally biased region" description="Pro residues" evidence="4">
    <location>
        <begin position="51"/>
        <end position="64"/>
    </location>
</feature>
<dbReference type="PROSITE" id="PS50294">
    <property type="entry name" value="WD_REPEATS_REGION"/>
    <property type="match status" value="4"/>
</dbReference>
<dbReference type="PANTHER" id="PTHR44129">
    <property type="entry name" value="WD REPEAT-CONTAINING PROTEIN POP1"/>
    <property type="match status" value="1"/>
</dbReference>
<dbReference type="Pfam" id="PF23389">
    <property type="entry name" value="Beta-prop_WDR19_1st"/>
    <property type="match status" value="1"/>
</dbReference>
<dbReference type="InterPro" id="IPR019775">
    <property type="entry name" value="WD40_repeat_CS"/>
</dbReference>
<gene>
    <name evidence="6" type="ORF">EPA93_39115</name>
</gene>
<reference evidence="6 7" key="1">
    <citation type="submission" date="2019-01" db="EMBL/GenBank/DDBJ databases">
        <title>Ktedonosporobacter rubrisoli SCAWS-G2.</title>
        <authorList>
            <person name="Huang Y."/>
            <person name="Yan B."/>
        </authorList>
    </citation>
    <scope>NUCLEOTIDE SEQUENCE [LARGE SCALE GENOMIC DNA]</scope>
    <source>
        <strain evidence="6 7">SCAWS-G2</strain>
    </source>
</reference>
<dbReference type="InterPro" id="IPR001680">
    <property type="entry name" value="WD40_rpt"/>
</dbReference>
<dbReference type="AlphaFoldDB" id="A0A4P6K1F2"/>
<evidence type="ECO:0000256" key="2">
    <source>
        <dbReference type="ARBA" id="ARBA00022737"/>
    </source>
</evidence>
<feature type="repeat" description="WD" evidence="3">
    <location>
        <begin position="360"/>
        <end position="395"/>
    </location>
</feature>
<name>A0A4P6K1F2_KTERU</name>
<dbReference type="PROSITE" id="PS50082">
    <property type="entry name" value="WD_REPEATS_2"/>
    <property type="match status" value="6"/>
</dbReference>
<evidence type="ECO:0000256" key="1">
    <source>
        <dbReference type="ARBA" id="ARBA00022574"/>
    </source>
</evidence>
<sequence>MNDKLSDGKVRSSNFFPESRLSRRGFIALLATSVVAGCGTTQKPTQQLSPTPTPTPSRPTPTPDALPTSAPAALRNPTQVIGPENADHVSLLGVISMNNFGAVRGVGWSPNSSVLAAGAYKIVQLWDSQTGKNLATLQGHTEQVYATKWSPDGNLLATASEDQSVLIWDIKAQKVRTTIQEGNYPFFISLAWSPDGTRLVTGNSSGNIQLWDSQTGQKLATWNGSTPQSLFGGGLYPTATYGLDWSPDGKRVATTRYDGFVQIWDAVTGRQLTFLETRDQPNDTAWSPDGRSLASSNDDGTIQLWDTATWKNSQTLNGHNGAGWAYALAWSKDGHVLAAAHHNGLIQLWDSRAAKEQKKLTGHTQGIWSMALSADGMRLASGSDDGTIRLWGVYA</sequence>
<dbReference type="InterPro" id="IPR057855">
    <property type="entry name" value="Beta-prop_WDR19_1st"/>
</dbReference>
<keyword evidence="1 3" id="KW-0853">WD repeat</keyword>
<keyword evidence="7" id="KW-1185">Reference proteome</keyword>
<evidence type="ECO:0000313" key="6">
    <source>
        <dbReference type="EMBL" id="QBD81663.1"/>
    </source>
</evidence>
<feature type="repeat" description="WD" evidence="3">
    <location>
        <begin position="327"/>
        <end position="359"/>
    </location>
</feature>
<dbReference type="SUPFAM" id="SSF50978">
    <property type="entry name" value="WD40 repeat-like"/>
    <property type="match status" value="1"/>
</dbReference>
<feature type="repeat" description="WD" evidence="3">
    <location>
        <begin position="180"/>
        <end position="221"/>
    </location>
</feature>
<dbReference type="RefSeq" id="WP_129892724.1">
    <property type="nucleotide sequence ID" value="NZ_CP035758.1"/>
</dbReference>
<accession>A0A4P6K1F2</accession>
<proteinExistence type="predicted"/>
<dbReference type="CDD" id="cd00200">
    <property type="entry name" value="WD40"/>
    <property type="match status" value="1"/>
</dbReference>
<feature type="region of interest" description="Disordered" evidence="4">
    <location>
        <begin position="40"/>
        <end position="71"/>
    </location>
</feature>
<feature type="domain" description="WDR19 first beta-propeller" evidence="5">
    <location>
        <begin position="244"/>
        <end position="390"/>
    </location>
</feature>
<dbReference type="InterPro" id="IPR036322">
    <property type="entry name" value="WD40_repeat_dom_sf"/>
</dbReference>
<evidence type="ECO:0000259" key="5">
    <source>
        <dbReference type="Pfam" id="PF23389"/>
    </source>
</evidence>
<dbReference type="Pfam" id="PF00400">
    <property type="entry name" value="WD40"/>
    <property type="match status" value="3"/>
</dbReference>
<keyword evidence="2" id="KW-0677">Repeat</keyword>
<dbReference type="PRINTS" id="PR00320">
    <property type="entry name" value="GPROTEINBRPT"/>
</dbReference>
<feature type="repeat" description="WD" evidence="3">
    <location>
        <begin position="243"/>
        <end position="274"/>
    </location>
</feature>
<feature type="compositionally biased region" description="Low complexity" evidence="4">
    <location>
        <begin position="40"/>
        <end position="50"/>
    </location>
</feature>
<evidence type="ECO:0000313" key="7">
    <source>
        <dbReference type="Proteomes" id="UP000290365"/>
    </source>
</evidence>
<feature type="repeat" description="WD" evidence="3">
    <location>
        <begin position="137"/>
        <end position="178"/>
    </location>
</feature>